<sequence>MSDWPATLLTYWFDELDRQYWFAGNDGVDAEIGARFGGLWEAQRSHPVVDFLNDPETARAAVLLFDQVPRNMFRDDPRAFATDPLARAIATAAVEAGWEQGLSLYERQFLYMPLMHSEDIGDQQRSLALFSGLGDPQITDYARKHYETIERFGRFPHRNAVLGRDSTPEEIAAIAAGAHW</sequence>
<accession>A0A5C6US79</accession>
<gene>
    <name evidence="1" type="ORF">FSZ31_02700</name>
</gene>
<dbReference type="Proteomes" id="UP000321129">
    <property type="component" value="Unassembled WGS sequence"/>
</dbReference>
<dbReference type="InterPro" id="IPR010323">
    <property type="entry name" value="DUF924"/>
</dbReference>
<organism evidence="1 2">
    <name type="scientific">Flavisphingopyxis soli</name>
    <dbReference type="NCBI Taxonomy" id="2601267"/>
    <lineage>
        <taxon>Bacteria</taxon>
        <taxon>Pseudomonadati</taxon>
        <taxon>Pseudomonadota</taxon>
        <taxon>Alphaproteobacteria</taxon>
        <taxon>Sphingomonadales</taxon>
        <taxon>Sphingopyxidaceae</taxon>
        <taxon>Flavisphingopyxis</taxon>
    </lineage>
</organism>
<keyword evidence="2" id="KW-1185">Reference proteome</keyword>
<dbReference type="RefSeq" id="WP_147121501.1">
    <property type="nucleotide sequence ID" value="NZ_VOPY01000001.1"/>
</dbReference>
<dbReference type="Gene3D" id="1.25.40.10">
    <property type="entry name" value="Tetratricopeptide repeat domain"/>
    <property type="match status" value="1"/>
</dbReference>
<reference evidence="1 2" key="1">
    <citation type="submission" date="2019-08" db="EMBL/GenBank/DDBJ databases">
        <title>Sphingorhabdus soil sp. nov., isolated from arctic soil.</title>
        <authorList>
            <person name="Liu Y."/>
        </authorList>
    </citation>
    <scope>NUCLEOTIDE SEQUENCE [LARGE SCALE GENOMIC DNA]</scope>
    <source>
        <strain evidence="1 2">D-2Q-5-6</strain>
    </source>
</reference>
<dbReference type="OrthoDB" id="7593450at2"/>
<protein>
    <submittedName>
        <fullName evidence="1">DUF924 domain-containing protein</fullName>
    </submittedName>
</protein>
<evidence type="ECO:0000313" key="2">
    <source>
        <dbReference type="Proteomes" id="UP000321129"/>
    </source>
</evidence>
<name>A0A5C6US79_9SPHN</name>
<comment type="caution">
    <text evidence="1">The sequence shown here is derived from an EMBL/GenBank/DDBJ whole genome shotgun (WGS) entry which is preliminary data.</text>
</comment>
<dbReference type="AlphaFoldDB" id="A0A5C6US79"/>
<dbReference type="Pfam" id="PF06041">
    <property type="entry name" value="DUF924"/>
    <property type="match status" value="1"/>
</dbReference>
<evidence type="ECO:0000313" key="1">
    <source>
        <dbReference type="EMBL" id="TXC73665.1"/>
    </source>
</evidence>
<dbReference type="SUPFAM" id="SSF48452">
    <property type="entry name" value="TPR-like"/>
    <property type="match status" value="1"/>
</dbReference>
<dbReference type="EMBL" id="VOPY01000001">
    <property type="protein sequence ID" value="TXC73665.1"/>
    <property type="molecule type" value="Genomic_DNA"/>
</dbReference>
<proteinExistence type="predicted"/>
<dbReference type="InterPro" id="IPR011990">
    <property type="entry name" value="TPR-like_helical_dom_sf"/>
</dbReference>
<dbReference type="Gene3D" id="1.20.58.320">
    <property type="entry name" value="TPR-like"/>
    <property type="match status" value="1"/>
</dbReference>